<evidence type="ECO:0000256" key="6">
    <source>
        <dbReference type="SAM" id="Phobius"/>
    </source>
</evidence>
<name>A0ABN8HLK7_9NEOP</name>
<evidence type="ECO:0000256" key="4">
    <source>
        <dbReference type="ARBA" id="ARBA00022989"/>
    </source>
</evidence>
<keyword evidence="4 6" id="KW-1133">Transmembrane helix</keyword>
<keyword evidence="3 6" id="KW-0812">Transmembrane</keyword>
<evidence type="ECO:0000256" key="3">
    <source>
        <dbReference type="ARBA" id="ARBA00022692"/>
    </source>
</evidence>
<evidence type="ECO:0000256" key="2">
    <source>
        <dbReference type="ARBA" id="ARBA00007558"/>
    </source>
</evidence>
<dbReference type="Pfam" id="PF24160">
    <property type="entry name" value="UVB_sens_C"/>
    <property type="match status" value="1"/>
</dbReference>
<dbReference type="EMBL" id="OW152813">
    <property type="protein sequence ID" value="CAH2034552.1"/>
    <property type="molecule type" value="Genomic_DNA"/>
</dbReference>
<organism evidence="9 10">
    <name type="scientific">Iphiclides podalirius</name>
    <name type="common">scarce swallowtail</name>
    <dbReference type="NCBI Taxonomy" id="110791"/>
    <lineage>
        <taxon>Eukaryota</taxon>
        <taxon>Metazoa</taxon>
        <taxon>Ecdysozoa</taxon>
        <taxon>Arthropoda</taxon>
        <taxon>Hexapoda</taxon>
        <taxon>Insecta</taxon>
        <taxon>Pterygota</taxon>
        <taxon>Neoptera</taxon>
        <taxon>Endopterygota</taxon>
        <taxon>Lepidoptera</taxon>
        <taxon>Glossata</taxon>
        <taxon>Ditrysia</taxon>
        <taxon>Papilionoidea</taxon>
        <taxon>Papilionidae</taxon>
        <taxon>Papilioninae</taxon>
        <taxon>Iphiclides</taxon>
    </lineage>
</organism>
<accession>A0ABN8HLK7</accession>
<proteinExistence type="inferred from homology"/>
<dbReference type="Proteomes" id="UP000837857">
    <property type="component" value="Chromosome 1"/>
</dbReference>
<reference evidence="9" key="1">
    <citation type="submission" date="2022-03" db="EMBL/GenBank/DDBJ databases">
        <authorList>
            <person name="Martin H S."/>
        </authorList>
    </citation>
    <scope>NUCLEOTIDE SEQUENCE</scope>
</reference>
<dbReference type="Pfam" id="PF04884">
    <property type="entry name" value="UVB_sens_prot"/>
    <property type="match status" value="1"/>
</dbReference>
<dbReference type="InterPro" id="IPR055412">
    <property type="entry name" value="UVB_sens_C"/>
</dbReference>
<feature type="domain" description="Protein root UVB sensitive/RUS" evidence="7">
    <location>
        <begin position="47"/>
        <end position="273"/>
    </location>
</feature>
<feature type="domain" description="Root UVB sensitive protein C-terminal" evidence="8">
    <location>
        <begin position="277"/>
        <end position="467"/>
    </location>
</feature>
<evidence type="ECO:0008006" key="11">
    <source>
        <dbReference type="Google" id="ProtNLM"/>
    </source>
</evidence>
<dbReference type="PANTHER" id="PTHR12770">
    <property type="entry name" value="RUS1 FAMILY PROTEIN C16ORF58"/>
    <property type="match status" value="1"/>
</dbReference>
<evidence type="ECO:0000256" key="5">
    <source>
        <dbReference type="ARBA" id="ARBA00023136"/>
    </source>
</evidence>
<dbReference type="PANTHER" id="PTHR12770:SF31">
    <property type="entry name" value="RUS FAMILY MEMBER 1"/>
    <property type="match status" value="1"/>
</dbReference>
<keyword evidence="5 6" id="KW-0472">Membrane</keyword>
<evidence type="ECO:0000313" key="9">
    <source>
        <dbReference type="EMBL" id="CAH2034552.1"/>
    </source>
</evidence>
<evidence type="ECO:0000313" key="10">
    <source>
        <dbReference type="Proteomes" id="UP000837857"/>
    </source>
</evidence>
<evidence type="ECO:0000256" key="1">
    <source>
        <dbReference type="ARBA" id="ARBA00004370"/>
    </source>
</evidence>
<feature type="transmembrane region" description="Helical" evidence="6">
    <location>
        <begin position="215"/>
        <end position="248"/>
    </location>
</feature>
<protein>
    <recommendedName>
        <fullName evidence="11">DUF647 domain-containing protein</fullName>
    </recommendedName>
</protein>
<comment type="subcellular location">
    <subcellularLocation>
        <location evidence="1">Membrane</location>
    </subcellularLocation>
</comment>
<keyword evidence="10" id="KW-1185">Reference proteome</keyword>
<evidence type="ECO:0000259" key="7">
    <source>
        <dbReference type="Pfam" id="PF04884"/>
    </source>
</evidence>
<dbReference type="InterPro" id="IPR054549">
    <property type="entry name" value="UVB_sens_RUS_dom"/>
</dbReference>
<comment type="similarity">
    <text evidence="2">Belongs to the RUS1 family.</text>
</comment>
<dbReference type="InterPro" id="IPR006968">
    <property type="entry name" value="RUS_fam"/>
</dbReference>
<gene>
    <name evidence="9" type="ORF">IPOD504_LOCUS182</name>
</gene>
<feature type="non-terminal residue" evidence="9">
    <location>
        <position position="514"/>
    </location>
</feature>
<sequence length="514" mass="57595">MFKVHEGEIIFKEKYGSSSQEILYVKPPDQNNVVILHEEKYINVNGWFTRIFLPRGYPDSVSKDYLAYQKWDTAQAFCSTITGTLATQEVLRGVGVGDTSATPLAATVTWVVKDGCGHLGKILFAYSHGTFLDAYSKKWRLYADTLNDAAMCIEIALPLFKNYTMFALCVSTVMKAIVGVAGGATRAAMTQHHAVRGNMADVSAKDSAQETAVNLVASFTALLIISTIGCHMLVFATTMVLHIVFNYFAVRAVCLRTLNEPRYLQLLEAYLREEVIAAPCDVNRREPIVFYQLGTNLLDLKLCGFQIKLGYSLKDFAKNKPAAAYLGKLREIYDDRNYILNPVIGNRNMHVLIKEDAVPDDVLCAYFHAVLFAVIICAINDEVTPLYKGAGERPFAQVCRAVQSAEWSREPARGGQSHSGYGYEPSFELMRYVDNIAQNEWYRIKAGMEHTGWDLSKHLLIVDEWRICNTFLEPNPISMEALSAVNSTIRPFQGLATCSDEKMKRKTFTIEPED</sequence>
<evidence type="ECO:0000259" key="8">
    <source>
        <dbReference type="Pfam" id="PF24160"/>
    </source>
</evidence>